<evidence type="ECO:0000259" key="5">
    <source>
        <dbReference type="PROSITE" id="PS51186"/>
    </source>
</evidence>
<organism evidence="6 7">
    <name type="scientific">Filobacillus milosensis</name>
    <dbReference type="NCBI Taxonomy" id="94137"/>
    <lineage>
        <taxon>Bacteria</taxon>
        <taxon>Bacillati</taxon>
        <taxon>Bacillota</taxon>
        <taxon>Bacilli</taxon>
        <taxon>Bacillales</taxon>
        <taxon>Bacillaceae</taxon>
        <taxon>Filobacillus</taxon>
    </lineage>
</organism>
<dbReference type="FunFam" id="3.40.630.30:FF:000026">
    <property type="entry name" value="Phosphinothricin acetyltransferase"/>
    <property type="match status" value="1"/>
</dbReference>
<keyword evidence="2" id="KW-0012">Acyltransferase</keyword>
<evidence type="ECO:0000256" key="4">
    <source>
        <dbReference type="ARBA" id="ARBA00051334"/>
    </source>
</evidence>
<name>A0A4Y8IN33_9BACI</name>
<comment type="caution">
    <text evidence="6">The sequence shown here is derived from an EMBL/GenBank/DDBJ whole genome shotgun (WGS) entry which is preliminary data.</text>
</comment>
<dbReference type="AlphaFoldDB" id="A0A4Y8IN33"/>
<comment type="catalytic activity">
    <reaction evidence="3">
        <text>L-methionine sulfoximine + acetyl-CoA = N-acetyl-L-methionine sulfoximine + CoA + H(+)</text>
        <dbReference type="Rhea" id="RHEA:47660"/>
        <dbReference type="ChEBI" id="CHEBI:15378"/>
        <dbReference type="ChEBI" id="CHEBI:57287"/>
        <dbReference type="ChEBI" id="CHEBI:57288"/>
        <dbReference type="ChEBI" id="CHEBI:87826"/>
        <dbReference type="ChEBI" id="CHEBI:87827"/>
    </reaction>
</comment>
<evidence type="ECO:0000256" key="2">
    <source>
        <dbReference type="ARBA" id="ARBA00023315"/>
    </source>
</evidence>
<evidence type="ECO:0000313" key="7">
    <source>
        <dbReference type="Proteomes" id="UP000297975"/>
    </source>
</evidence>
<evidence type="ECO:0000256" key="1">
    <source>
        <dbReference type="ARBA" id="ARBA00022679"/>
    </source>
</evidence>
<keyword evidence="7" id="KW-1185">Reference proteome</keyword>
<evidence type="ECO:0000313" key="6">
    <source>
        <dbReference type="EMBL" id="TFB22855.1"/>
    </source>
</evidence>
<dbReference type="Gene3D" id="3.40.630.30">
    <property type="match status" value="1"/>
</dbReference>
<evidence type="ECO:0000256" key="3">
    <source>
        <dbReference type="ARBA" id="ARBA00050603"/>
    </source>
</evidence>
<dbReference type="OrthoDB" id="9798006at2"/>
<comment type="catalytic activity">
    <reaction evidence="4">
        <text>L-methionine sulfone + acetyl-CoA = N-acetyl-L-methionine sulfone + CoA + H(+)</text>
        <dbReference type="Rhea" id="RHEA:47656"/>
        <dbReference type="ChEBI" id="CHEBI:15378"/>
        <dbReference type="ChEBI" id="CHEBI:57287"/>
        <dbReference type="ChEBI" id="CHEBI:57288"/>
        <dbReference type="ChEBI" id="CHEBI:87824"/>
        <dbReference type="ChEBI" id="CHEBI:87825"/>
    </reaction>
</comment>
<dbReference type="InterPro" id="IPR016181">
    <property type="entry name" value="Acyl_CoA_acyltransferase"/>
</dbReference>
<reference evidence="6 7" key="1">
    <citation type="submission" date="2019-03" db="EMBL/GenBank/DDBJ databases">
        <authorList>
            <person name="He R.-H."/>
        </authorList>
    </citation>
    <scope>NUCLEOTIDE SEQUENCE [LARGE SCALE GENOMIC DNA]</scope>
    <source>
        <strain evidence="7">SH 714</strain>
    </source>
</reference>
<protein>
    <submittedName>
        <fullName evidence="6">N-acetyltransferase family protein</fullName>
    </submittedName>
</protein>
<dbReference type="InterPro" id="IPR000182">
    <property type="entry name" value="GNAT_dom"/>
</dbReference>
<dbReference type="GO" id="GO:0016747">
    <property type="term" value="F:acyltransferase activity, transferring groups other than amino-acyl groups"/>
    <property type="evidence" value="ECO:0007669"/>
    <property type="project" value="InterPro"/>
</dbReference>
<gene>
    <name evidence="6" type="ORF">E3U55_06350</name>
</gene>
<dbReference type="PROSITE" id="PS51186">
    <property type="entry name" value="GNAT"/>
    <property type="match status" value="1"/>
</dbReference>
<dbReference type="SUPFAM" id="SSF55729">
    <property type="entry name" value="Acyl-CoA N-acyltransferases (Nat)"/>
    <property type="match status" value="1"/>
</dbReference>
<dbReference type="RefSeq" id="WP_134339587.1">
    <property type="nucleotide sequence ID" value="NZ_SOPW01000005.1"/>
</dbReference>
<dbReference type="EMBL" id="SOPW01000005">
    <property type="protein sequence ID" value="TFB22855.1"/>
    <property type="molecule type" value="Genomic_DNA"/>
</dbReference>
<proteinExistence type="predicted"/>
<accession>A0A4Y8IN33</accession>
<dbReference type="Pfam" id="PF13420">
    <property type="entry name" value="Acetyltransf_4"/>
    <property type="match status" value="1"/>
</dbReference>
<dbReference type="PANTHER" id="PTHR43072:SF23">
    <property type="entry name" value="UPF0039 PROTEIN C11D3.02C"/>
    <property type="match status" value="1"/>
</dbReference>
<feature type="domain" description="N-acetyltransferase" evidence="5">
    <location>
        <begin position="1"/>
        <end position="157"/>
    </location>
</feature>
<keyword evidence="1 6" id="KW-0808">Transferase</keyword>
<dbReference type="PANTHER" id="PTHR43072">
    <property type="entry name" value="N-ACETYLTRANSFERASE"/>
    <property type="match status" value="1"/>
</dbReference>
<dbReference type="Proteomes" id="UP000297975">
    <property type="component" value="Unassembled WGS sequence"/>
</dbReference>
<sequence>MIRQATDNDIKAILEIYNEAILKTTAVYDYKPFTYENRKEWFEAKQEAKLPIIVYEDSGEVVGFATYGPFRPRPAYQYTVEHSVYVKKKSSGKGIGATLLEEIIEYAKNAKYKTMIGVIDAANEGSIKLHEKLGFDHAGTIKNSGYKFNQWLDIAIYQLELPGPAEPTEE</sequence>
<dbReference type="CDD" id="cd04301">
    <property type="entry name" value="NAT_SF"/>
    <property type="match status" value="1"/>
</dbReference>